<sequence>MIVWIDIRVSIFFFIVFVTNGQLGNVTIRLSDGIRKLKVGLLAPLNMTGGSVDAQDGNINQQIGFLRSAGAVMIALKRIADEQVLPNTNVT</sequence>
<evidence type="ECO:0000313" key="1">
    <source>
        <dbReference type="Proteomes" id="UP000887540"/>
    </source>
</evidence>
<dbReference type="Proteomes" id="UP000887540">
    <property type="component" value="Unplaced"/>
</dbReference>
<proteinExistence type="predicted"/>
<protein>
    <submittedName>
        <fullName evidence="2">Uncharacterized protein</fullName>
    </submittedName>
</protein>
<dbReference type="WBParaSite" id="ACRNAN_scaffold1146.g6710.t1">
    <property type="protein sequence ID" value="ACRNAN_scaffold1146.g6710.t1"/>
    <property type="gene ID" value="ACRNAN_scaffold1146.g6710"/>
</dbReference>
<accession>A0A914CKZ0</accession>
<name>A0A914CKZ0_9BILA</name>
<dbReference type="AlphaFoldDB" id="A0A914CKZ0"/>
<organism evidence="1 2">
    <name type="scientific">Acrobeloides nanus</name>
    <dbReference type="NCBI Taxonomy" id="290746"/>
    <lineage>
        <taxon>Eukaryota</taxon>
        <taxon>Metazoa</taxon>
        <taxon>Ecdysozoa</taxon>
        <taxon>Nematoda</taxon>
        <taxon>Chromadorea</taxon>
        <taxon>Rhabditida</taxon>
        <taxon>Tylenchina</taxon>
        <taxon>Cephalobomorpha</taxon>
        <taxon>Cephaloboidea</taxon>
        <taxon>Cephalobidae</taxon>
        <taxon>Acrobeloides</taxon>
    </lineage>
</organism>
<reference evidence="2" key="1">
    <citation type="submission" date="2022-11" db="UniProtKB">
        <authorList>
            <consortium name="WormBaseParasite"/>
        </authorList>
    </citation>
    <scope>IDENTIFICATION</scope>
</reference>
<evidence type="ECO:0000313" key="2">
    <source>
        <dbReference type="WBParaSite" id="ACRNAN_scaffold1146.g6710.t1"/>
    </source>
</evidence>
<keyword evidence="1" id="KW-1185">Reference proteome</keyword>